<feature type="transmembrane region" description="Helical" evidence="6">
    <location>
        <begin position="175"/>
        <end position="199"/>
    </location>
</feature>
<dbReference type="GO" id="GO:0005886">
    <property type="term" value="C:plasma membrane"/>
    <property type="evidence" value="ECO:0007669"/>
    <property type="project" value="UniProtKB-SubCell"/>
</dbReference>
<evidence type="ECO:0000256" key="3">
    <source>
        <dbReference type="ARBA" id="ARBA00022692"/>
    </source>
</evidence>
<dbReference type="PANTHER" id="PTHR38825:SF2">
    <property type="entry name" value="LYSINE TRANSPORTER LYSE"/>
    <property type="match status" value="1"/>
</dbReference>
<dbReference type="InterPro" id="IPR001123">
    <property type="entry name" value="LeuE-type"/>
</dbReference>
<proteinExistence type="predicted"/>
<sequence>MLNSFIEGFLLGMGAAIPLGPINILIMNHALKNYKSAVACGFGAMSTDIMYLFLILFGLTSFVENPLIFKVLGLLGSLFLAYMTYGIFKSRKNTLVTKGAVVTAKGLIKNYLQGFFLTSVNPYTLVFWLSIAGYTVNQDLNSGMLLAGMFSSIILWITLMPYFVHKSKHKISAKVSYSISIVSTLLLGFFAFSLLLNVLREW</sequence>
<feature type="transmembrane region" description="Helical" evidence="6">
    <location>
        <begin position="142"/>
        <end position="163"/>
    </location>
</feature>
<evidence type="ECO:0000313" key="7">
    <source>
        <dbReference type="EMBL" id="CAA6825170.1"/>
    </source>
</evidence>
<keyword evidence="3 6" id="KW-0812">Transmembrane</keyword>
<keyword evidence="4 6" id="KW-1133">Transmembrane helix</keyword>
<keyword evidence="2" id="KW-1003">Cell membrane</keyword>
<reference evidence="7" key="1">
    <citation type="submission" date="2020-01" db="EMBL/GenBank/DDBJ databases">
        <authorList>
            <person name="Meier V. D."/>
            <person name="Meier V D."/>
        </authorList>
    </citation>
    <scope>NUCLEOTIDE SEQUENCE</scope>
    <source>
        <strain evidence="7">HLG_WM_MAG_02</strain>
    </source>
</reference>
<evidence type="ECO:0000256" key="4">
    <source>
        <dbReference type="ARBA" id="ARBA00022989"/>
    </source>
</evidence>
<evidence type="ECO:0000256" key="2">
    <source>
        <dbReference type="ARBA" id="ARBA00022475"/>
    </source>
</evidence>
<comment type="subcellular location">
    <subcellularLocation>
        <location evidence="1">Cell membrane</location>
        <topology evidence="1">Multi-pass membrane protein</topology>
    </subcellularLocation>
</comment>
<dbReference type="PANTHER" id="PTHR38825">
    <property type="entry name" value="LYSINE EXPORTER PROTEIN (LYSE/YGGA)"/>
    <property type="match status" value="1"/>
</dbReference>
<evidence type="ECO:0000256" key="5">
    <source>
        <dbReference type="ARBA" id="ARBA00023136"/>
    </source>
</evidence>
<dbReference type="EMBL" id="CACVAZ010000191">
    <property type="protein sequence ID" value="CAA6825170.1"/>
    <property type="molecule type" value="Genomic_DNA"/>
</dbReference>
<dbReference type="GO" id="GO:0006865">
    <property type="term" value="P:amino acid transport"/>
    <property type="evidence" value="ECO:0007669"/>
    <property type="project" value="InterPro"/>
</dbReference>
<dbReference type="Pfam" id="PF01810">
    <property type="entry name" value="LysE"/>
    <property type="match status" value="1"/>
</dbReference>
<name>A0A6S6U7C6_9BACT</name>
<dbReference type="AlphaFoldDB" id="A0A6S6U7C6"/>
<feature type="transmembrane region" description="Helical" evidence="6">
    <location>
        <begin position="38"/>
        <end position="61"/>
    </location>
</feature>
<feature type="transmembrane region" description="Helical" evidence="6">
    <location>
        <begin position="6"/>
        <end position="26"/>
    </location>
</feature>
<protein>
    <submittedName>
        <fullName evidence="7">Lysine transporter LysE</fullName>
    </submittedName>
</protein>
<organism evidence="7">
    <name type="scientific">uncultured Sulfurovum sp</name>
    <dbReference type="NCBI Taxonomy" id="269237"/>
    <lineage>
        <taxon>Bacteria</taxon>
        <taxon>Pseudomonadati</taxon>
        <taxon>Campylobacterota</taxon>
        <taxon>Epsilonproteobacteria</taxon>
        <taxon>Campylobacterales</taxon>
        <taxon>Sulfurovaceae</taxon>
        <taxon>Sulfurovum</taxon>
        <taxon>environmental samples</taxon>
    </lineage>
</organism>
<feature type="transmembrane region" description="Helical" evidence="6">
    <location>
        <begin position="67"/>
        <end position="88"/>
    </location>
</feature>
<accession>A0A6S6U7C6</accession>
<gene>
    <name evidence="7" type="ORF">HELGO_WM24528</name>
</gene>
<keyword evidence="5 6" id="KW-0472">Membrane</keyword>
<feature type="transmembrane region" description="Helical" evidence="6">
    <location>
        <begin position="115"/>
        <end position="136"/>
    </location>
</feature>
<evidence type="ECO:0000256" key="6">
    <source>
        <dbReference type="SAM" id="Phobius"/>
    </source>
</evidence>
<evidence type="ECO:0000256" key="1">
    <source>
        <dbReference type="ARBA" id="ARBA00004651"/>
    </source>
</evidence>